<evidence type="ECO:0000313" key="2">
    <source>
        <dbReference type="EMBL" id="CAK9148773.1"/>
    </source>
</evidence>
<evidence type="ECO:0000313" key="3">
    <source>
        <dbReference type="EMBL" id="CAK9150190.1"/>
    </source>
</evidence>
<dbReference type="InterPro" id="IPR057554">
    <property type="entry name" value="SAC9_C"/>
</dbReference>
<feature type="domain" description="SAC9 C-terminal" evidence="1">
    <location>
        <begin position="50"/>
        <end position="140"/>
    </location>
</feature>
<reference evidence="3 5" key="1">
    <citation type="submission" date="2024-02" db="EMBL/GenBank/DDBJ databases">
        <authorList>
            <person name="Vignale AGUSTIN F."/>
            <person name="Sosa J E."/>
            <person name="Modenutti C."/>
        </authorList>
    </citation>
    <scope>NUCLEOTIDE SEQUENCE [LARGE SCALE GENOMIC DNA]</scope>
</reference>
<dbReference type="EMBL" id="CAUOFW020007619">
    <property type="protein sequence ID" value="CAK9179993.1"/>
    <property type="molecule type" value="Genomic_DNA"/>
</dbReference>
<dbReference type="Proteomes" id="UP001642360">
    <property type="component" value="Unassembled WGS sequence"/>
</dbReference>
<evidence type="ECO:0000313" key="4">
    <source>
        <dbReference type="EMBL" id="CAK9179993.1"/>
    </source>
</evidence>
<dbReference type="Pfam" id="PF24765">
    <property type="entry name" value="SAC9_C"/>
    <property type="match status" value="1"/>
</dbReference>
<dbReference type="EMBL" id="CAUOFW020001993">
    <property type="protein sequence ID" value="CAK9150190.1"/>
    <property type="molecule type" value="Genomic_DNA"/>
</dbReference>
<accession>A0ABC8S056</accession>
<sequence length="140" mass="16138">MEEHALNPRCWRSPYFGACWNWELRACATPCKTATGVQGFVKSTSSVSATVEVWAVKWEPNNMFTVAEYRLPEVKAEIAMYFDFPRQINSRRISFRLLGDDVAFADDPTEQEDSDFFRARPLATGLSLSNRFKLYYYADP</sequence>
<dbReference type="EMBL" id="CAUOFW020001800">
    <property type="protein sequence ID" value="CAK9148773.1"/>
    <property type="molecule type" value="Genomic_DNA"/>
</dbReference>
<proteinExistence type="predicted"/>
<comment type="caution">
    <text evidence="3">The sequence shown here is derived from an EMBL/GenBank/DDBJ whole genome shotgun (WGS) entry which is preliminary data.</text>
</comment>
<evidence type="ECO:0000313" key="5">
    <source>
        <dbReference type="Proteomes" id="UP001642360"/>
    </source>
</evidence>
<gene>
    <name evidence="2" type="ORF">ILEXP_LOCUS16751</name>
    <name evidence="3" type="ORF">ILEXP_LOCUS18312</name>
    <name evidence="4" type="ORF">ILEXP_LOCUS49946</name>
</gene>
<dbReference type="AlphaFoldDB" id="A0ABC8S056"/>
<protein>
    <recommendedName>
        <fullName evidence="1">SAC9 C-terminal domain-containing protein</fullName>
    </recommendedName>
</protein>
<evidence type="ECO:0000259" key="1">
    <source>
        <dbReference type="Pfam" id="PF24765"/>
    </source>
</evidence>
<organism evidence="3 5">
    <name type="scientific">Ilex paraguariensis</name>
    <name type="common">yerba mate</name>
    <dbReference type="NCBI Taxonomy" id="185542"/>
    <lineage>
        <taxon>Eukaryota</taxon>
        <taxon>Viridiplantae</taxon>
        <taxon>Streptophyta</taxon>
        <taxon>Embryophyta</taxon>
        <taxon>Tracheophyta</taxon>
        <taxon>Spermatophyta</taxon>
        <taxon>Magnoliopsida</taxon>
        <taxon>eudicotyledons</taxon>
        <taxon>Gunneridae</taxon>
        <taxon>Pentapetalae</taxon>
        <taxon>asterids</taxon>
        <taxon>campanulids</taxon>
        <taxon>Aquifoliales</taxon>
        <taxon>Aquifoliaceae</taxon>
        <taxon>Ilex</taxon>
    </lineage>
</organism>
<name>A0ABC8S056_9AQUA</name>
<keyword evidence="5" id="KW-1185">Reference proteome</keyword>